<dbReference type="GeneID" id="59313094"/>
<name>A0A8H5KY01_GIBSU</name>
<protein>
    <submittedName>
        <fullName evidence="3">UDP-glycosyltransferase 84B2</fullName>
    </submittedName>
</protein>
<dbReference type="EMBL" id="JAAOAV010000347">
    <property type="protein sequence ID" value="KAF5580115.1"/>
    <property type="molecule type" value="Genomic_DNA"/>
</dbReference>
<sequence>MDGSKRLLLFTNSDFGQANVILATAHELGLACEDVEIHIASFQDLRSGVDDASRFMQATATQQKKKIPRPFVFHEIEGTSWGPVTKRPETAIFETLELTPGLVNSAKGVAILPAVMVPWSPGEFLDIYKETERVFDEVKPDLTIVEPLFTQGLTFCHHRGVRWMVLSPNTIKEFAVPVQPKLAALWNACSALPYPIPWSLIPWNVCFGFVAGYTLLTDTRLKRTTEKLREEIDPCITLMTMMELGVLTPAPPNLPILVASSPDIDYPFSVMPPQLTSCGPIIRAAPPINEAEAGLAEWLSQGPTIYVNLGTHHKSNPTEAHEMSKAFRNVLEHADTLHSAGKPLQVLWKLGRLSDEEGNAPKRDSYTDEWALVTDELQAYIKRGRVRITDWLVAEPMSVLESKNVVCSVSHGGANSFYEALCAGIPQALLPAWTDCYDFANRVELLGIGCWANKEAKPRWRENELAEALLEILFGSESVGIRKRAEEVASRHPEWEGRQMAAQEILNNLLKMYDAAVSEGLKDRQPRHIFREEKG</sequence>
<keyword evidence="2 3" id="KW-0808">Transferase</keyword>
<comment type="caution">
    <text evidence="3">The sequence shown here is derived from an EMBL/GenBank/DDBJ whole genome shotgun (WGS) entry which is preliminary data.</text>
</comment>
<dbReference type="PANTHER" id="PTHR48043:SF145">
    <property type="entry name" value="FI06409P-RELATED"/>
    <property type="match status" value="1"/>
</dbReference>
<reference evidence="3 4" key="1">
    <citation type="submission" date="2020-05" db="EMBL/GenBank/DDBJ databases">
        <title>Identification and distribution of gene clusters putatively required for synthesis of sphingolipid metabolism inhibitors in phylogenetically diverse species of the filamentous fungus Fusarium.</title>
        <authorList>
            <person name="Kim H.-S."/>
            <person name="Busman M."/>
            <person name="Brown D.W."/>
            <person name="Divon H."/>
            <person name="Uhlig S."/>
            <person name="Proctor R.H."/>
        </authorList>
    </citation>
    <scope>NUCLEOTIDE SEQUENCE [LARGE SCALE GENOMIC DNA]</scope>
    <source>
        <strain evidence="3 4">NRRL 66333</strain>
    </source>
</reference>
<organism evidence="3 4">
    <name type="scientific">Gibberella subglutinans</name>
    <name type="common">Fusarium subglutinans</name>
    <dbReference type="NCBI Taxonomy" id="42677"/>
    <lineage>
        <taxon>Eukaryota</taxon>
        <taxon>Fungi</taxon>
        <taxon>Dikarya</taxon>
        <taxon>Ascomycota</taxon>
        <taxon>Pezizomycotina</taxon>
        <taxon>Sordariomycetes</taxon>
        <taxon>Hypocreomycetidae</taxon>
        <taxon>Hypocreales</taxon>
        <taxon>Nectriaceae</taxon>
        <taxon>Fusarium</taxon>
        <taxon>Fusarium fujikuroi species complex</taxon>
    </lineage>
</organism>
<keyword evidence="4" id="KW-1185">Reference proteome</keyword>
<dbReference type="Pfam" id="PF00201">
    <property type="entry name" value="UDPGT"/>
    <property type="match status" value="1"/>
</dbReference>
<evidence type="ECO:0000313" key="4">
    <source>
        <dbReference type="Proteomes" id="UP000547976"/>
    </source>
</evidence>
<evidence type="ECO:0000313" key="3">
    <source>
        <dbReference type="EMBL" id="KAF5580115.1"/>
    </source>
</evidence>
<dbReference type="SUPFAM" id="SSF53756">
    <property type="entry name" value="UDP-Glycosyltransferase/glycogen phosphorylase"/>
    <property type="match status" value="1"/>
</dbReference>
<accession>A0A8H5KY01</accession>
<dbReference type="InterPro" id="IPR050271">
    <property type="entry name" value="UDP-glycosyltransferase"/>
</dbReference>
<dbReference type="AlphaFoldDB" id="A0A8H5KY01"/>
<dbReference type="PANTHER" id="PTHR48043">
    <property type="entry name" value="EG:EG0003.4 PROTEIN-RELATED"/>
    <property type="match status" value="1"/>
</dbReference>
<evidence type="ECO:0000256" key="2">
    <source>
        <dbReference type="ARBA" id="ARBA00022679"/>
    </source>
</evidence>
<proteinExistence type="predicted"/>
<gene>
    <name evidence="3" type="ORF">FSUBG_13480</name>
</gene>
<dbReference type="InterPro" id="IPR002213">
    <property type="entry name" value="UDP_glucos_trans"/>
</dbReference>
<dbReference type="OrthoDB" id="5835829at2759"/>
<dbReference type="RefSeq" id="XP_036531061.1">
    <property type="nucleotide sequence ID" value="XM_036678376.1"/>
</dbReference>
<dbReference type="GO" id="GO:0008194">
    <property type="term" value="F:UDP-glycosyltransferase activity"/>
    <property type="evidence" value="ECO:0007669"/>
    <property type="project" value="InterPro"/>
</dbReference>
<keyword evidence="1" id="KW-0328">Glycosyltransferase</keyword>
<dbReference type="Gene3D" id="3.40.50.2000">
    <property type="entry name" value="Glycogen Phosphorylase B"/>
    <property type="match status" value="1"/>
</dbReference>
<dbReference type="Proteomes" id="UP000547976">
    <property type="component" value="Unassembled WGS sequence"/>
</dbReference>
<evidence type="ECO:0000256" key="1">
    <source>
        <dbReference type="ARBA" id="ARBA00022676"/>
    </source>
</evidence>